<feature type="transmembrane region" description="Helical" evidence="5">
    <location>
        <begin position="400"/>
        <end position="420"/>
    </location>
</feature>
<dbReference type="AlphaFoldDB" id="A0A0S4TJW7"/>
<reference evidence="8 9" key="1">
    <citation type="submission" date="2014-11" db="EMBL/GenBank/DDBJ databases">
        <title>Comparative genomic analysis of Cryptosporidium hominis reveals occurrence of genetic recombination in virulent subtypes.</title>
        <authorList>
            <person name="Guo Y."/>
            <person name="Tang K."/>
            <person name="Frace M."/>
            <person name="Li N."/>
            <person name="Roellig D.M."/>
            <person name="Sammons S."/>
            <person name="Knipe K."/>
            <person name="Rowe L."/>
            <person name="Feng Y."/>
            <person name="Xiao L."/>
        </authorList>
    </citation>
    <scope>NUCLEOTIDE SEQUENCE [LARGE SCALE GENOMIC DNA]</scope>
    <source>
        <strain evidence="8">30976</strain>
    </source>
</reference>
<gene>
    <name evidence="7" type="ORF">CHUDEA8_1170</name>
    <name evidence="8" type="ORF">GY17_00002860</name>
</gene>
<sequence>MFSHEKSSMLTTILIVVATSVGVGCFYIPAAFKNCGAMAGLIISLIVGTFSVLSMKTLANASVKSGAESYGSLLFMAYSEEITTSLRIQKSENPFFSIPRLFDFLVFLDCLFCIPLFLIVLSDLIPALISYFGFVNDYLFMFSSKTAIISLFSLLFFPICIPSGCFNWVGLTFLSVISIFLCFASVISQSISSGFGINNIIKEISNISFNSNSISSYFSLLNICIFAFFAQFNIIQAASNLNNPSKSRLRILTAVTGIIIVFTYSIMSLISFSFLGDRTEEFLLNSLTDTSYLFFISRLLVVVSLFFIIPLHIYPMLDALTNFIDNDYLNEMLSSRNVQNGFNEQGMPLINNGNNVIASGTINKKTTFIRTKTGRISLLTLILFLSCIIGICFQNKPSSLVIMAGGFVDSIFVFLFPALIHHRVIYDKKEKFTSSPVRLLFSLFFIISVFGSVNSLLKLFFH</sequence>
<evidence type="ECO:0000256" key="5">
    <source>
        <dbReference type="SAM" id="Phobius"/>
    </source>
</evidence>
<keyword evidence="9" id="KW-1185">Reference proteome</keyword>
<keyword evidence="3 5" id="KW-1133">Transmembrane helix</keyword>
<dbReference type="GO" id="GO:0016020">
    <property type="term" value="C:membrane"/>
    <property type="evidence" value="ECO:0007669"/>
    <property type="project" value="UniProtKB-SubCell"/>
</dbReference>
<evidence type="ECO:0000256" key="2">
    <source>
        <dbReference type="ARBA" id="ARBA00022692"/>
    </source>
</evidence>
<name>A0A0S4TJW7_CRYHO</name>
<dbReference type="GO" id="GO:0015179">
    <property type="term" value="F:L-amino acid transmembrane transporter activity"/>
    <property type="evidence" value="ECO:0007669"/>
    <property type="project" value="TreeGrafter"/>
</dbReference>
<comment type="subcellular location">
    <subcellularLocation>
        <location evidence="1">Membrane</location>
        <topology evidence="1">Multi-pass membrane protein</topology>
    </subcellularLocation>
</comment>
<feature type="transmembrane region" description="Helical" evidence="5">
    <location>
        <begin position="138"/>
        <end position="161"/>
    </location>
</feature>
<reference evidence="8 9" key="3">
    <citation type="submission" date="2017-10" db="EMBL/GenBank/DDBJ databases">
        <title>Consistent, comparative and evidence-based genome annotation and re-annotation for the closely-related species, Cryptosporidium parvum, C. hominis and C. tyzzeri.</title>
        <authorList>
            <person name="Baptista R.P."/>
            <person name="Li Y."/>
            <person name="Sateriale A."/>
            <person name="Striepen B."/>
            <person name="Kissinger J.C."/>
        </authorList>
    </citation>
    <scope>NUCLEOTIDE SEQUENCE [LARGE SCALE GENOMIC DNA]</scope>
    <source>
        <strain evidence="8">30976</strain>
    </source>
</reference>
<feature type="transmembrane region" description="Helical" evidence="5">
    <location>
        <begin position="440"/>
        <end position="461"/>
    </location>
</feature>
<protein>
    <submittedName>
        <fullName evidence="8">Amino acid permease like integral membrane protein</fullName>
    </submittedName>
</protein>
<feature type="domain" description="Amino acid transporter transmembrane" evidence="6">
    <location>
        <begin position="6"/>
        <end position="456"/>
    </location>
</feature>
<feature type="transmembrane region" description="Helical" evidence="5">
    <location>
        <begin position="217"/>
        <end position="239"/>
    </location>
</feature>
<dbReference type="Proteomes" id="UP000199752">
    <property type="component" value="Chromosome 8"/>
</dbReference>
<feature type="transmembrane region" description="Helical" evidence="5">
    <location>
        <begin position="292"/>
        <end position="314"/>
    </location>
</feature>
<dbReference type="VEuPathDB" id="CryptoDB:GY17_00002860"/>
<proteinExistence type="predicted"/>
<dbReference type="PANTHER" id="PTHR22950">
    <property type="entry name" value="AMINO ACID TRANSPORTER"/>
    <property type="match status" value="1"/>
</dbReference>
<evidence type="ECO:0000313" key="9">
    <source>
        <dbReference type="Proteomes" id="UP001429100"/>
    </source>
</evidence>
<keyword evidence="4 5" id="KW-0472">Membrane</keyword>
<evidence type="ECO:0000256" key="1">
    <source>
        <dbReference type="ARBA" id="ARBA00004141"/>
    </source>
</evidence>
<dbReference type="EMBL" id="LN877954">
    <property type="protein sequence ID" value="CUV07662.1"/>
    <property type="molecule type" value="Genomic_DNA"/>
</dbReference>
<feature type="transmembrane region" description="Helical" evidence="5">
    <location>
        <begin position="251"/>
        <end position="272"/>
    </location>
</feature>
<evidence type="ECO:0000313" key="8">
    <source>
        <dbReference type="EMBL" id="PPS95408.1"/>
    </source>
</evidence>
<organism evidence="7">
    <name type="scientific">Cryptosporidium hominis</name>
    <dbReference type="NCBI Taxonomy" id="237895"/>
    <lineage>
        <taxon>Eukaryota</taxon>
        <taxon>Sar</taxon>
        <taxon>Alveolata</taxon>
        <taxon>Apicomplexa</taxon>
        <taxon>Conoidasida</taxon>
        <taxon>Coccidia</taxon>
        <taxon>Eucoccidiorida</taxon>
        <taxon>Eimeriorina</taxon>
        <taxon>Cryptosporidiidae</taxon>
        <taxon>Cryptosporidium</taxon>
    </lineage>
</organism>
<dbReference type="VEuPathDB" id="CryptoDB:ChTU502y2012_423g0010"/>
<dbReference type="EMBL" id="JTAI01000001">
    <property type="protein sequence ID" value="PPS95408.1"/>
    <property type="molecule type" value="Genomic_DNA"/>
</dbReference>
<keyword evidence="2 5" id="KW-0812">Transmembrane</keyword>
<evidence type="ECO:0000259" key="6">
    <source>
        <dbReference type="Pfam" id="PF01490"/>
    </source>
</evidence>
<dbReference type="InterPro" id="IPR013057">
    <property type="entry name" value="AA_transpt_TM"/>
</dbReference>
<dbReference type="VEuPathDB" id="CryptoDB:Chro.80137"/>
<evidence type="ECO:0000256" key="3">
    <source>
        <dbReference type="ARBA" id="ARBA00022989"/>
    </source>
</evidence>
<dbReference type="Pfam" id="PF01490">
    <property type="entry name" value="Aa_trans"/>
    <property type="match status" value="1"/>
</dbReference>
<dbReference type="VEuPathDB" id="CryptoDB:CHUDEA8_1170"/>
<feature type="transmembrane region" description="Helical" evidence="5">
    <location>
        <begin position="104"/>
        <end position="132"/>
    </location>
</feature>
<accession>A0A0S4TJW7</accession>
<evidence type="ECO:0000256" key="4">
    <source>
        <dbReference type="ARBA" id="ARBA00023136"/>
    </source>
</evidence>
<dbReference type="OrthoDB" id="28208at2759"/>
<dbReference type="Proteomes" id="UP001429100">
    <property type="component" value="Unassembled WGS sequence"/>
</dbReference>
<feature type="transmembrane region" description="Helical" evidence="5">
    <location>
        <begin position="168"/>
        <end position="187"/>
    </location>
</feature>
<feature type="transmembrane region" description="Helical" evidence="5">
    <location>
        <begin position="36"/>
        <end position="55"/>
    </location>
</feature>
<feature type="transmembrane region" description="Helical" evidence="5">
    <location>
        <begin position="376"/>
        <end position="394"/>
    </location>
</feature>
<evidence type="ECO:0000313" key="7">
    <source>
        <dbReference type="EMBL" id="CUV07662.1"/>
    </source>
</evidence>
<dbReference type="PROSITE" id="PS51257">
    <property type="entry name" value="PROKAR_LIPOPROTEIN"/>
    <property type="match status" value="1"/>
</dbReference>
<feature type="transmembrane region" description="Helical" evidence="5">
    <location>
        <begin position="12"/>
        <end position="30"/>
    </location>
</feature>
<reference evidence="7" key="2">
    <citation type="submission" date="2015-08" db="EMBL/GenBank/DDBJ databases">
        <authorList>
            <person name="Babu N.S."/>
            <person name="Beckwith C.J."/>
            <person name="Beseler K.G."/>
            <person name="Brison A."/>
            <person name="Carone J.V."/>
            <person name="Caskin T.P."/>
            <person name="Diamond M."/>
            <person name="Durham M.E."/>
            <person name="Foxe J.M."/>
            <person name="Go M."/>
            <person name="Henderson B.A."/>
            <person name="Jones I.B."/>
            <person name="McGettigan J.A."/>
            <person name="Micheletti S.J."/>
            <person name="Nasrallah M.E."/>
            <person name="Ortiz D."/>
            <person name="Piller C.R."/>
            <person name="Privatt S.R."/>
            <person name="Schneider S.L."/>
            <person name="Sharp S."/>
            <person name="Smith T.C."/>
            <person name="Stanton J.D."/>
            <person name="Ullery H.E."/>
            <person name="Wilson R.J."/>
            <person name="Serrano M.G."/>
            <person name="Buck G."/>
            <person name="Lee V."/>
            <person name="Wang Y."/>
            <person name="Carvalho R."/>
            <person name="Voegtly L."/>
            <person name="Shi R."/>
            <person name="Duckworth R."/>
            <person name="Johnson A."/>
            <person name="Loviza R."/>
            <person name="Walstead R."/>
            <person name="Shah Z."/>
            <person name="Kiflezghi M."/>
            <person name="Wade K."/>
            <person name="Ball S.L."/>
            <person name="Bradley K.W."/>
            <person name="Asai D.J."/>
            <person name="Bowman C.A."/>
            <person name="Russell D.A."/>
            <person name="Pope W.H."/>
            <person name="Jacobs-Sera D."/>
            <person name="Hendrix R.W."/>
            <person name="Hatfull G.F."/>
        </authorList>
    </citation>
    <scope>NUCLEOTIDE SEQUENCE [LARGE SCALE GENOMIC DNA]</scope>
</reference>